<evidence type="ECO:0000259" key="5">
    <source>
        <dbReference type="Pfam" id="PF01555"/>
    </source>
</evidence>
<dbReference type="SUPFAM" id="SSF53335">
    <property type="entry name" value="S-adenosyl-L-methionine-dependent methyltransferases"/>
    <property type="match status" value="1"/>
</dbReference>
<reference evidence="6 7" key="1">
    <citation type="journal article" date="2019" name="Int. J. Syst. Evol. Microbiol.">
        <title>The Global Catalogue of Microorganisms (GCM) 10K type strain sequencing project: providing services to taxonomists for standard genome sequencing and annotation.</title>
        <authorList>
            <consortium name="The Broad Institute Genomics Platform"/>
            <consortium name="The Broad Institute Genome Sequencing Center for Infectious Disease"/>
            <person name="Wu L."/>
            <person name="Ma J."/>
        </authorList>
    </citation>
    <scope>NUCLEOTIDE SEQUENCE [LARGE SCALE GENOMIC DNA]</scope>
    <source>
        <strain evidence="6 7">JCM 16026</strain>
    </source>
</reference>
<gene>
    <name evidence="6" type="ORF">GCM10009846_26370</name>
</gene>
<dbReference type="Proteomes" id="UP001501599">
    <property type="component" value="Unassembled WGS sequence"/>
</dbReference>
<dbReference type="PIRSF" id="PIRSF015855">
    <property type="entry name" value="TypeIII_Mtase_mKpnI"/>
    <property type="match status" value="1"/>
</dbReference>
<proteinExistence type="inferred from homology"/>
<keyword evidence="2" id="KW-0489">Methyltransferase</keyword>
<name>A0ABN3AX19_9MICO</name>
<dbReference type="Gene3D" id="3.40.50.150">
    <property type="entry name" value="Vaccinia Virus protein VP39"/>
    <property type="match status" value="1"/>
</dbReference>
<feature type="domain" description="DNA methylase N-4/N-6" evidence="5">
    <location>
        <begin position="123"/>
        <end position="464"/>
    </location>
</feature>
<dbReference type="InterPro" id="IPR002052">
    <property type="entry name" value="DNA_methylase_N6_adenine_CS"/>
</dbReference>
<keyword evidence="3" id="KW-0808">Transferase</keyword>
<organism evidence="6 7">
    <name type="scientific">Agrococcus versicolor</name>
    <dbReference type="NCBI Taxonomy" id="501482"/>
    <lineage>
        <taxon>Bacteria</taxon>
        <taxon>Bacillati</taxon>
        <taxon>Actinomycetota</taxon>
        <taxon>Actinomycetes</taxon>
        <taxon>Micrococcales</taxon>
        <taxon>Microbacteriaceae</taxon>
        <taxon>Agrococcus</taxon>
    </lineage>
</organism>
<evidence type="ECO:0000256" key="1">
    <source>
        <dbReference type="ARBA" id="ARBA00006594"/>
    </source>
</evidence>
<dbReference type="PROSITE" id="PS00092">
    <property type="entry name" value="N6_MTASE"/>
    <property type="match status" value="1"/>
</dbReference>
<dbReference type="InterPro" id="IPR002295">
    <property type="entry name" value="N4/N6-MTase_EcoPI_Mod-like"/>
</dbReference>
<dbReference type="InterPro" id="IPR029063">
    <property type="entry name" value="SAM-dependent_MTases_sf"/>
</dbReference>
<dbReference type="EMBL" id="BAAAQT010000008">
    <property type="protein sequence ID" value="GAA2175650.1"/>
    <property type="molecule type" value="Genomic_DNA"/>
</dbReference>
<sequence length="655" mass="73232">MNADGFTMHSRDQTAHNIDAIARLFPGSVVETRDKGGAVRRAIDFDALRQELSDHIVEGPQERYHLNWPGKRAASFVASAPTTQTLRPMRHASVDFDTTRNLFVEGDNLEALKILQESYLGKVKLIYIDPPYNTGNDFVYSDDFSQSTESYLERTGQRASTGERLKANLESNGRFHSDWLSMMYPRLKLARNLLREDGVIFMSINDAEFENLKHLGNEVFGAGNFVGTMVWAAGRKNDSRFISASHEYIICFARDLTGLRERAIDWKVRKRGLDAIYKTAISQVRLHDGDFEAASAGLRKWYSSLPDGDESKRNKHYSRVDARGVYFPGDISWPNGGGPRFEVLHPKTGRPVRIPTGGWRLQQDAMATYLREDRIHFGPDETTVPTIKRYLQDTEMEVAYSVFYQDGRAATKRLRELLGAAVFDFPKDETVLQTLVDMTTADDDIVMDFFAGSGSMAHAVMAANASDRGRRRFVLVQLDETVDPRSGAAKAGFSHIAEISRERIRRAADEIRGKSDLGDADFGFRALRVGSSNFVDVLTTADELDQATLLGLAASIHEDRSDEDLLFQVLLEWGVDPTLPLEREQIDGQTIMSVDGGALLACFSERLTEAVVLEMARRQPLRAVVKDAGFVTDAARINAEQVFAELAPGTRLRAL</sequence>
<evidence type="ECO:0000256" key="2">
    <source>
        <dbReference type="ARBA" id="ARBA00022603"/>
    </source>
</evidence>
<dbReference type="Pfam" id="PF01555">
    <property type="entry name" value="N6_N4_Mtase"/>
    <property type="match status" value="1"/>
</dbReference>
<evidence type="ECO:0000313" key="6">
    <source>
        <dbReference type="EMBL" id="GAA2175650.1"/>
    </source>
</evidence>
<evidence type="ECO:0000256" key="4">
    <source>
        <dbReference type="ARBA" id="ARBA00022691"/>
    </source>
</evidence>
<dbReference type="InterPro" id="IPR002941">
    <property type="entry name" value="DNA_methylase_N4/N6"/>
</dbReference>
<comment type="similarity">
    <text evidence="1">Belongs to the N(4)/N(6)-methyltransferase family.</text>
</comment>
<accession>A0ABN3AX19</accession>
<protein>
    <submittedName>
        <fullName evidence="6">Site-specific DNA-methyltransferase</fullName>
    </submittedName>
</protein>
<keyword evidence="4" id="KW-0949">S-adenosyl-L-methionine</keyword>
<comment type="caution">
    <text evidence="6">The sequence shown here is derived from an EMBL/GenBank/DDBJ whole genome shotgun (WGS) entry which is preliminary data.</text>
</comment>
<keyword evidence="7" id="KW-1185">Reference proteome</keyword>
<evidence type="ECO:0000313" key="7">
    <source>
        <dbReference type="Proteomes" id="UP001501599"/>
    </source>
</evidence>
<dbReference type="PRINTS" id="PR00506">
    <property type="entry name" value="D21N6MTFRASE"/>
</dbReference>
<evidence type="ECO:0000256" key="3">
    <source>
        <dbReference type="ARBA" id="ARBA00022679"/>
    </source>
</evidence>